<evidence type="ECO:0000313" key="3">
    <source>
        <dbReference type="Proteomes" id="UP000218824"/>
    </source>
</evidence>
<proteinExistence type="predicted"/>
<dbReference type="Proteomes" id="UP000218824">
    <property type="component" value="Chromosome"/>
</dbReference>
<dbReference type="AlphaFoldDB" id="A0AAU9AM93"/>
<gene>
    <name evidence="2" type="ORF">LEN_4518</name>
</gene>
<accession>A0AAU9AM93</accession>
<reference evidence="2 3" key="1">
    <citation type="journal article" date="2017" name="DNA Res.">
        <title>Complete genome sequence and expression profile of the commercial lytic enzyme producer Lysobacter enzymogenes M497-1.</title>
        <authorList>
            <person name="Takami H."/>
            <person name="Toyoda A."/>
            <person name="Uchiyama I."/>
            <person name="Itoh T."/>
            <person name="Takaki Y."/>
            <person name="Arai W."/>
            <person name="Nishi S."/>
            <person name="Kawai M."/>
            <person name="Shinya K."/>
            <person name="Ikeda H."/>
        </authorList>
    </citation>
    <scope>NUCLEOTIDE SEQUENCE [LARGE SCALE GENOMIC DNA]</scope>
    <source>
        <strain evidence="2 3">M497-1</strain>
    </source>
</reference>
<feature type="chain" id="PRO_5043784453" description="DUF4034 domain-containing protein" evidence="1">
    <location>
        <begin position="32"/>
        <end position="498"/>
    </location>
</feature>
<evidence type="ECO:0008006" key="4">
    <source>
        <dbReference type="Google" id="ProtNLM"/>
    </source>
</evidence>
<sequence length="498" mass="54858">MNPHHRHRTALPFRRRVVLFALILAATACSGQEPAKPAVKREFDATPAASAATAPRAASAEDFMTQVEAESEAADRFNQRHRPLQFSGRLDQAVAELVAYAEQGGAARRFAIGNMLWSLAPDASLSLHRSADAQQPEQPEILYELALHYTRKDECAAALPLWKRLRASRIGIPDQAAYIAAYCHLASGDLRGAVDIVRAADIDNHHVGAEKMSFEVFGGPAELTRFDQEYRRAAGGDRDALERLLARSFDWRTDWWNHAPQPSAQDAAIALARAQWRERSPEREQWDCLWPKLRDKAQPFGYADLDRCGVLVGGHPYPASSALGLVALGRWVARAEQPPDFAALLARHAGVLRERAGGRHDDLQALRVLAYLQQGAGDAAGLAQSDELGWKRYRDERFALSRVQHAEPASGVAPDPAYRAMLAQAAQDFPHAPLYPMLEAVYRAGAGDPPAADVARVLQAETRSLDLSVRYGDLRSHSQLKALYRRLEKALEKDDAGG</sequence>
<keyword evidence="1" id="KW-0732">Signal</keyword>
<name>A0AAU9AM93_LYSEN</name>
<dbReference type="EMBL" id="AP014940">
    <property type="protein sequence ID" value="BAW00006.1"/>
    <property type="molecule type" value="Genomic_DNA"/>
</dbReference>
<dbReference type="KEGG" id="lem:LEN_4518"/>
<evidence type="ECO:0000313" key="2">
    <source>
        <dbReference type="EMBL" id="BAW00006.1"/>
    </source>
</evidence>
<organism evidence="2 3">
    <name type="scientific">Lysobacter enzymogenes</name>
    <dbReference type="NCBI Taxonomy" id="69"/>
    <lineage>
        <taxon>Bacteria</taxon>
        <taxon>Pseudomonadati</taxon>
        <taxon>Pseudomonadota</taxon>
        <taxon>Gammaproteobacteria</taxon>
        <taxon>Lysobacterales</taxon>
        <taxon>Lysobacteraceae</taxon>
        <taxon>Lysobacter</taxon>
    </lineage>
</organism>
<dbReference type="PROSITE" id="PS51257">
    <property type="entry name" value="PROKAR_LIPOPROTEIN"/>
    <property type="match status" value="1"/>
</dbReference>
<dbReference type="GeneID" id="83066297"/>
<evidence type="ECO:0000256" key="1">
    <source>
        <dbReference type="SAM" id="SignalP"/>
    </source>
</evidence>
<protein>
    <recommendedName>
        <fullName evidence="4">DUF4034 domain-containing protein</fullName>
    </recommendedName>
</protein>
<dbReference type="RefSeq" id="WP_096381696.1">
    <property type="nucleotide sequence ID" value="NZ_AP014940.1"/>
</dbReference>
<feature type="signal peptide" evidence="1">
    <location>
        <begin position="1"/>
        <end position="31"/>
    </location>
</feature>